<evidence type="ECO:0000256" key="2">
    <source>
        <dbReference type="SAM" id="MobiDB-lite"/>
    </source>
</evidence>
<dbReference type="Proteomes" id="UP000815325">
    <property type="component" value="Unassembled WGS sequence"/>
</dbReference>
<evidence type="ECO:0000313" key="3">
    <source>
        <dbReference type="EMBL" id="KAF5838532.1"/>
    </source>
</evidence>
<protein>
    <submittedName>
        <fullName evidence="3">Uncharacterized protein</fullName>
    </submittedName>
</protein>
<keyword evidence="4" id="KW-1185">Reference proteome</keyword>
<evidence type="ECO:0000313" key="4">
    <source>
        <dbReference type="Proteomes" id="UP000815325"/>
    </source>
</evidence>
<comment type="caution">
    <text evidence="3">The sequence shown here is derived from an EMBL/GenBank/DDBJ whole genome shotgun (WGS) entry which is preliminary data.</text>
</comment>
<reference evidence="3" key="1">
    <citation type="submission" date="2017-08" db="EMBL/GenBank/DDBJ databases">
        <authorList>
            <person name="Polle J.E."/>
            <person name="Barry K."/>
            <person name="Cushman J."/>
            <person name="Schmutz J."/>
            <person name="Tran D."/>
            <person name="Hathwaick L.T."/>
            <person name="Yim W.C."/>
            <person name="Jenkins J."/>
            <person name="Mckie-Krisberg Z.M."/>
            <person name="Prochnik S."/>
            <person name="Lindquist E."/>
            <person name="Dockter R.B."/>
            <person name="Adam C."/>
            <person name="Molina H."/>
            <person name="Bunkerborg J."/>
            <person name="Jin E."/>
            <person name="Buchheim M."/>
            <person name="Magnuson J."/>
        </authorList>
    </citation>
    <scope>NUCLEOTIDE SEQUENCE</scope>
    <source>
        <strain evidence="3">CCAP 19/18</strain>
    </source>
</reference>
<feature type="compositionally biased region" description="Basic residues" evidence="2">
    <location>
        <begin position="254"/>
        <end position="263"/>
    </location>
</feature>
<feature type="compositionally biased region" description="Basic and acidic residues" evidence="2">
    <location>
        <begin position="240"/>
        <end position="253"/>
    </location>
</feature>
<feature type="region of interest" description="Disordered" evidence="2">
    <location>
        <begin position="236"/>
        <end position="265"/>
    </location>
</feature>
<gene>
    <name evidence="3" type="ORF">DUNSADRAFT_2730</name>
</gene>
<keyword evidence="1" id="KW-0175">Coiled coil</keyword>
<accession>A0ABQ7GV95</accession>
<dbReference type="EMBL" id="MU069575">
    <property type="protein sequence ID" value="KAF5838532.1"/>
    <property type="molecule type" value="Genomic_DNA"/>
</dbReference>
<proteinExistence type="predicted"/>
<feature type="coiled-coil region" evidence="1">
    <location>
        <begin position="128"/>
        <end position="175"/>
    </location>
</feature>
<sequence length="320" mass="35634">MAIAASQGGCDPYDGLCLALVHVPLTVVVPQGEVMALRGQLRAKERMIHEMELAGGVMRPAGERGMPRALVPLEALHASERMREDAETARADVQASLVHQRLRHSACRLGFVGCLERERAEAQLLLVLVAWRAAAQQAQEARRSAERQAEDARRYAEQHAQLEHTSAQAAALEHERARLAALAAHRRATLPQFLGRLAEEQDALLVHSMLLEWRLAARQQLPDPKRVLLTAGAKKARKEKRGEKQVGREEKLSSHHFRNRRNINPKVPFPACPRRRDDLMGLENYGVHAALTVMCHGGRAFGNGDDKTLLLSVFLHGLRR</sequence>
<evidence type="ECO:0000256" key="1">
    <source>
        <dbReference type="SAM" id="Coils"/>
    </source>
</evidence>
<name>A0ABQ7GV95_DUNSA</name>
<organism evidence="3 4">
    <name type="scientific">Dunaliella salina</name>
    <name type="common">Green alga</name>
    <name type="synonym">Protococcus salinus</name>
    <dbReference type="NCBI Taxonomy" id="3046"/>
    <lineage>
        <taxon>Eukaryota</taxon>
        <taxon>Viridiplantae</taxon>
        <taxon>Chlorophyta</taxon>
        <taxon>core chlorophytes</taxon>
        <taxon>Chlorophyceae</taxon>
        <taxon>CS clade</taxon>
        <taxon>Chlamydomonadales</taxon>
        <taxon>Dunaliellaceae</taxon>
        <taxon>Dunaliella</taxon>
    </lineage>
</organism>